<gene>
    <name evidence="1" type="ordered locus">Tery_3739</name>
</gene>
<proteinExistence type="predicted"/>
<dbReference type="KEGG" id="ter:Tery_3739"/>
<dbReference type="eggNOG" id="COG3335">
    <property type="taxonomic scope" value="Bacteria"/>
</dbReference>
<accession>Q10Y81</accession>
<dbReference type="HOGENOM" id="CLU_3241070_0_0_3"/>
<dbReference type="EMBL" id="CP000393">
    <property type="protein sequence ID" value="ABG52793.1"/>
    <property type="molecule type" value="Genomic_DNA"/>
</dbReference>
<dbReference type="AlphaFoldDB" id="Q10Y81"/>
<evidence type="ECO:0000313" key="1">
    <source>
        <dbReference type="EMBL" id="ABG52793.1"/>
    </source>
</evidence>
<organism evidence="1">
    <name type="scientific">Trichodesmium erythraeum (strain IMS101)</name>
    <dbReference type="NCBI Taxonomy" id="203124"/>
    <lineage>
        <taxon>Bacteria</taxon>
        <taxon>Bacillati</taxon>
        <taxon>Cyanobacteriota</taxon>
        <taxon>Cyanophyceae</taxon>
        <taxon>Oscillatoriophycideae</taxon>
        <taxon>Oscillatoriales</taxon>
        <taxon>Microcoleaceae</taxon>
        <taxon>Trichodesmium</taxon>
    </lineage>
</organism>
<sequence>MVHECHLLWVYLLNSSWGIKDKQIEIPIKNERERQTYYGANYY</sequence>
<reference evidence="1" key="1">
    <citation type="submission" date="2006-06" db="EMBL/GenBank/DDBJ databases">
        <title>Complete sequence of Trichodesmium erythraeum IMS101.</title>
        <authorList>
            <consortium name="US DOE Joint Genome Institute"/>
            <person name="Copeland A."/>
            <person name="Lucas S."/>
            <person name="Lapidus A."/>
            <person name="Barry K."/>
            <person name="Detter J.C."/>
            <person name="Glavina del Rio T."/>
            <person name="Hammon N."/>
            <person name="Israni S."/>
            <person name="Dalin E."/>
            <person name="Tice H."/>
            <person name="Pitluck S."/>
            <person name="Kiss H."/>
            <person name="Munk A.C."/>
            <person name="Brettin T."/>
            <person name="Bruce D."/>
            <person name="Han C."/>
            <person name="Tapia R."/>
            <person name="Gilna P."/>
            <person name="Schmutz J."/>
            <person name="Larimer F."/>
            <person name="Land M."/>
            <person name="Hauser L."/>
            <person name="Kyrpides N."/>
            <person name="Kim E."/>
            <person name="Richardson P."/>
        </authorList>
    </citation>
    <scope>NUCLEOTIDE SEQUENCE [LARGE SCALE GENOMIC DNA]</scope>
    <source>
        <strain evidence="1">IMS101</strain>
    </source>
</reference>
<protein>
    <submittedName>
        <fullName evidence="1">Transposase</fullName>
    </submittedName>
</protein>
<name>Q10Y81_TRIEI</name>